<organism evidence="8 9">
    <name type="scientific">Candidatus Saganbacteria bacterium</name>
    <dbReference type="NCBI Taxonomy" id="2575572"/>
    <lineage>
        <taxon>Bacteria</taxon>
        <taxon>Bacillati</taxon>
        <taxon>Saganbacteria</taxon>
    </lineage>
</organism>
<comment type="function">
    <text evidence="5">Responsible for synthesis of pseudouridine from uracil-55 in the psi GC loop of transfer RNAs.</text>
</comment>
<evidence type="ECO:0000256" key="3">
    <source>
        <dbReference type="ARBA" id="ARBA00022694"/>
    </source>
</evidence>
<evidence type="ECO:0000256" key="2">
    <source>
        <dbReference type="ARBA" id="ARBA00005642"/>
    </source>
</evidence>
<evidence type="ECO:0000313" key="8">
    <source>
        <dbReference type="EMBL" id="KAF0134360.1"/>
    </source>
</evidence>
<evidence type="ECO:0000259" key="7">
    <source>
        <dbReference type="Pfam" id="PF16198"/>
    </source>
</evidence>
<dbReference type="Proteomes" id="UP000488506">
    <property type="component" value="Unassembled WGS sequence"/>
</dbReference>
<dbReference type="PANTHER" id="PTHR13767">
    <property type="entry name" value="TRNA-PSEUDOURIDINE SYNTHASE"/>
    <property type="match status" value="1"/>
</dbReference>
<feature type="domain" description="tRNA pseudouridylate synthase B C-terminal" evidence="7">
    <location>
        <begin position="173"/>
        <end position="229"/>
    </location>
</feature>
<dbReference type="GO" id="GO:0160148">
    <property type="term" value="F:tRNA pseudouridine(55) synthase activity"/>
    <property type="evidence" value="ECO:0007669"/>
    <property type="project" value="UniProtKB-EC"/>
</dbReference>
<dbReference type="InterPro" id="IPR032819">
    <property type="entry name" value="TruB_C"/>
</dbReference>
<dbReference type="Pfam" id="PF16198">
    <property type="entry name" value="TruB_C_2"/>
    <property type="match status" value="1"/>
</dbReference>
<keyword evidence="3 5" id="KW-0819">tRNA processing</keyword>
<comment type="catalytic activity">
    <reaction evidence="1 5">
        <text>uridine(55) in tRNA = pseudouridine(55) in tRNA</text>
        <dbReference type="Rhea" id="RHEA:42532"/>
        <dbReference type="Rhea" id="RHEA-COMP:10101"/>
        <dbReference type="Rhea" id="RHEA-COMP:10102"/>
        <dbReference type="ChEBI" id="CHEBI:65314"/>
        <dbReference type="ChEBI" id="CHEBI:65315"/>
        <dbReference type="EC" id="5.4.99.25"/>
    </reaction>
</comment>
<dbReference type="Pfam" id="PF01509">
    <property type="entry name" value="TruB_N"/>
    <property type="match status" value="1"/>
</dbReference>
<sequence>MNGIILVDKPSGWTSFDICKKIRNLTREKKVGHGGTLDPFATGLLLVFVGKAVKFSSNFSSGDKGYIGEMALGVKTDTLDSTGVITETKNDFKPFDEGQLKNAFNKYLGAIKQKPPMYSAIKINGKPLYKLARKGQEVERELRDITIHQLEILGIDGNNIKFKVVCSKGTYIRSLADDIGNDLGCGAHLSSLQRFYSHPFLLSQALTIQTIENFSKIGELEKIILPVEQFIF</sequence>
<dbReference type="AlphaFoldDB" id="A0A833L1A6"/>
<name>A0A833L1A6_UNCSA</name>
<accession>A0A833L1A6</accession>
<protein>
    <recommendedName>
        <fullName evidence="5">tRNA pseudouridine synthase B</fullName>
        <ecNumber evidence="5">5.4.99.25</ecNumber>
    </recommendedName>
    <alternativeName>
        <fullName evidence="5">tRNA pseudouridine(55) synthase</fullName>
        <shortName evidence="5">Psi55 synthase</shortName>
    </alternativeName>
    <alternativeName>
        <fullName evidence="5">tRNA pseudouridylate synthase</fullName>
    </alternativeName>
    <alternativeName>
        <fullName evidence="5">tRNA-uridine isomerase</fullName>
    </alternativeName>
</protein>
<dbReference type="Gene3D" id="3.30.2350.10">
    <property type="entry name" value="Pseudouridine synthase"/>
    <property type="match status" value="1"/>
</dbReference>
<dbReference type="EC" id="5.4.99.25" evidence="5"/>
<evidence type="ECO:0000256" key="4">
    <source>
        <dbReference type="ARBA" id="ARBA00023235"/>
    </source>
</evidence>
<dbReference type="CDD" id="cd02573">
    <property type="entry name" value="PseudoU_synth_EcTruB"/>
    <property type="match status" value="1"/>
</dbReference>
<feature type="domain" description="Pseudouridine synthase II N-terminal" evidence="6">
    <location>
        <begin position="23"/>
        <end position="172"/>
    </location>
</feature>
<evidence type="ECO:0000313" key="9">
    <source>
        <dbReference type="Proteomes" id="UP000488506"/>
    </source>
</evidence>
<dbReference type="SUPFAM" id="SSF55120">
    <property type="entry name" value="Pseudouridine synthase"/>
    <property type="match status" value="1"/>
</dbReference>
<keyword evidence="4 5" id="KW-0413">Isomerase</keyword>
<reference evidence="8 9" key="1">
    <citation type="submission" date="2019-12" db="EMBL/GenBank/DDBJ databases">
        <authorList>
            <person name="Wolfe R."/>
            <person name="Danczak R."/>
            <person name="Wilkins M."/>
        </authorList>
    </citation>
    <scope>NUCLEOTIDE SEQUENCE [LARGE SCALE GENOMIC DNA]</scope>
    <source>
        <strain evidence="8">X2_MaxBin.013</strain>
    </source>
</reference>
<dbReference type="InterPro" id="IPR020103">
    <property type="entry name" value="PsdUridine_synth_cat_dom_sf"/>
</dbReference>
<feature type="active site" description="Nucleophile" evidence="5">
    <location>
        <position position="38"/>
    </location>
</feature>
<proteinExistence type="inferred from homology"/>
<evidence type="ECO:0000256" key="5">
    <source>
        <dbReference type="HAMAP-Rule" id="MF_01080"/>
    </source>
</evidence>
<evidence type="ECO:0000259" key="6">
    <source>
        <dbReference type="Pfam" id="PF01509"/>
    </source>
</evidence>
<evidence type="ECO:0000256" key="1">
    <source>
        <dbReference type="ARBA" id="ARBA00000385"/>
    </source>
</evidence>
<dbReference type="InterPro" id="IPR002501">
    <property type="entry name" value="PsdUridine_synth_N"/>
</dbReference>
<gene>
    <name evidence="5" type="primary">truB</name>
    <name evidence="8" type="ORF">FD145_740</name>
</gene>
<comment type="similarity">
    <text evidence="2 5">Belongs to the pseudouridine synthase TruB family. Type 1 subfamily.</text>
</comment>
<dbReference type="NCBIfam" id="TIGR00431">
    <property type="entry name" value="TruB"/>
    <property type="match status" value="1"/>
</dbReference>
<dbReference type="HAMAP" id="MF_01080">
    <property type="entry name" value="TruB_bact"/>
    <property type="match status" value="1"/>
</dbReference>
<dbReference type="GO" id="GO:0003723">
    <property type="term" value="F:RNA binding"/>
    <property type="evidence" value="ECO:0007669"/>
    <property type="project" value="InterPro"/>
</dbReference>
<dbReference type="PANTHER" id="PTHR13767:SF2">
    <property type="entry name" value="PSEUDOURIDYLATE SYNTHASE TRUB1"/>
    <property type="match status" value="1"/>
</dbReference>
<comment type="caution">
    <text evidence="8">The sequence shown here is derived from an EMBL/GenBank/DDBJ whole genome shotgun (WGS) entry which is preliminary data.</text>
</comment>
<dbReference type="EMBL" id="WPAF01000009">
    <property type="protein sequence ID" value="KAF0134360.1"/>
    <property type="molecule type" value="Genomic_DNA"/>
</dbReference>
<dbReference type="GO" id="GO:0031119">
    <property type="term" value="P:tRNA pseudouridine synthesis"/>
    <property type="evidence" value="ECO:0007669"/>
    <property type="project" value="UniProtKB-UniRule"/>
</dbReference>
<dbReference type="InterPro" id="IPR014780">
    <property type="entry name" value="tRNA_psdUridine_synth_TruB"/>
</dbReference>
<dbReference type="GO" id="GO:1990481">
    <property type="term" value="P:mRNA pseudouridine synthesis"/>
    <property type="evidence" value="ECO:0007669"/>
    <property type="project" value="TreeGrafter"/>
</dbReference>